<dbReference type="PROSITE" id="PS51534">
    <property type="entry name" value="SEFIR"/>
    <property type="match status" value="1"/>
</dbReference>
<feature type="domain" description="SEFIR" evidence="1">
    <location>
        <begin position="43"/>
        <end position="178"/>
    </location>
</feature>
<proteinExistence type="predicted"/>
<comment type="caution">
    <text evidence="2">The sequence shown here is derived from an EMBL/GenBank/DDBJ whole genome shotgun (WGS) entry which is preliminary data.</text>
</comment>
<reference evidence="2 3" key="1">
    <citation type="submission" date="2022-09" db="EMBL/GenBank/DDBJ databases">
        <authorList>
            <person name="Han X.L."/>
            <person name="Wang Q."/>
            <person name="Lu T."/>
        </authorList>
    </citation>
    <scope>NUCLEOTIDE SEQUENCE [LARGE SCALE GENOMIC DNA]</scope>
    <source>
        <strain evidence="2 3">WQ 127069</strain>
    </source>
</reference>
<protein>
    <submittedName>
        <fullName evidence="2">TIR domain-containing protein</fullName>
    </submittedName>
</protein>
<dbReference type="Gene3D" id="3.40.50.10140">
    <property type="entry name" value="Toll/interleukin-1 receptor homology (TIR) domain"/>
    <property type="match status" value="1"/>
</dbReference>
<name>A0ABT2UBC0_9BACL</name>
<dbReference type="EMBL" id="JAOQIO010000016">
    <property type="protein sequence ID" value="MCU6791905.1"/>
    <property type="molecule type" value="Genomic_DNA"/>
</dbReference>
<evidence type="ECO:0000313" key="3">
    <source>
        <dbReference type="Proteomes" id="UP001652445"/>
    </source>
</evidence>
<accession>A0ABT2UBC0</accession>
<evidence type="ECO:0000313" key="2">
    <source>
        <dbReference type="EMBL" id="MCU6791905.1"/>
    </source>
</evidence>
<dbReference type="InterPro" id="IPR013568">
    <property type="entry name" value="SEFIR_dom"/>
</dbReference>
<dbReference type="SUPFAM" id="SSF52200">
    <property type="entry name" value="Toll/Interleukin receptor TIR domain"/>
    <property type="match status" value="1"/>
</dbReference>
<dbReference type="Pfam" id="PF08357">
    <property type="entry name" value="SEFIR"/>
    <property type="match status" value="1"/>
</dbReference>
<gene>
    <name evidence="2" type="ORF">OB236_07180</name>
</gene>
<organism evidence="2 3">
    <name type="scientific">Paenibacillus baimaensis</name>
    <dbReference type="NCBI Taxonomy" id="2982185"/>
    <lineage>
        <taxon>Bacteria</taxon>
        <taxon>Bacillati</taxon>
        <taxon>Bacillota</taxon>
        <taxon>Bacilli</taxon>
        <taxon>Bacillales</taxon>
        <taxon>Paenibacillaceae</taxon>
        <taxon>Paenibacillus</taxon>
    </lineage>
</organism>
<dbReference type="InterPro" id="IPR035897">
    <property type="entry name" value="Toll_tir_struct_dom_sf"/>
</dbReference>
<sequence>MIILLWKYRARKGRENKQSLPFFDASNNTEFFWGGFVLSEEKVPVVFISYCWTTSEHMQWVLDLATRLMEKSGVEVILDRWHGVVGHDRYQFMEESIKKADKVIVICDEQYCQKANNRQGGVGTETLIITPDVYQYTKQEKFIPIALKKKDNGDYLLPTYISSRFALGMTKPDDFERDYVQLERLIWQEPQLKPPTRGTKPNFEVNTIEKGKQEQVPILDTDCEDERVVWLLPRGFLLYRDITFSSSSSWACTVAYYDYDGEWKHGTHYHESYSRGWEDNIETQYRKLSIQKSDWQWCRAPLNFLQELREVSEVVDIKDMVSSQPYSVLYYAPGEEIPIPKVPDEYTFYYDTGDLRDLQHNIRELVKNVNNETTEEYHKHAVALRQSTYIDSMKFLGKEHPSLAFIKEIVDEYNQTLSKNEIKTWLEKMESILTTTLNHEWDEWQKELKRKKK</sequence>
<evidence type="ECO:0000259" key="1">
    <source>
        <dbReference type="PROSITE" id="PS51534"/>
    </source>
</evidence>
<keyword evidence="3" id="KW-1185">Reference proteome</keyword>
<dbReference type="Proteomes" id="UP001652445">
    <property type="component" value="Unassembled WGS sequence"/>
</dbReference>